<name>A0AAW8GCU0_9GAMM</name>
<dbReference type="GO" id="GO:0009424">
    <property type="term" value="C:bacterial-type flagellum hook"/>
    <property type="evidence" value="ECO:0007669"/>
    <property type="project" value="InterPro"/>
</dbReference>
<dbReference type="InterPro" id="IPR052563">
    <property type="entry name" value="FliK"/>
</dbReference>
<gene>
    <name evidence="7" type="ORF">QE383_002460</name>
</gene>
<evidence type="ECO:0000313" key="7">
    <source>
        <dbReference type="EMBL" id="MDQ1120152.1"/>
    </source>
</evidence>
<keyword evidence="7" id="KW-0966">Cell projection</keyword>
<feature type="region of interest" description="Disordered" evidence="4">
    <location>
        <begin position="481"/>
        <end position="510"/>
    </location>
</feature>
<feature type="domain" description="Flagellar hook-length control protein-like C-terminal" evidence="6">
    <location>
        <begin position="407"/>
        <end position="489"/>
    </location>
</feature>
<protein>
    <submittedName>
        <fullName evidence="7">Flagellar hook-length control protein FliK</fullName>
    </submittedName>
</protein>
<dbReference type="Pfam" id="PF02120">
    <property type="entry name" value="Flg_hook"/>
    <property type="match status" value="1"/>
</dbReference>
<comment type="similarity">
    <text evidence="2">Belongs to the FliK family.</text>
</comment>
<dbReference type="InterPro" id="IPR038610">
    <property type="entry name" value="FliK-like_C_sf"/>
</dbReference>
<dbReference type="GO" id="GO:0044780">
    <property type="term" value="P:bacterial-type flagellum assembly"/>
    <property type="evidence" value="ECO:0007669"/>
    <property type="project" value="InterPro"/>
</dbReference>
<dbReference type="PRINTS" id="PR01007">
    <property type="entry name" value="FLGHOOKFLIK"/>
</dbReference>
<dbReference type="InterPro" id="IPR001635">
    <property type="entry name" value="Flag_hook_Flik"/>
</dbReference>
<keyword evidence="5" id="KW-0732">Signal</keyword>
<evidence type="ECO:0000256" key="2">
    <source>
        <dbReference type="ARBA" id="ARBA00009149"/>
    </source>
</evidence>
<comment type="function">
    <text evidence="1">Controls the length of the flagellar hook.</text>
</comment>
<feature type="chain" id="PRO_5043880357" evidence="5">
    <location>
        <begin position="22"/>
        <end position="534"/>
    </location>
</feature>
<dbReference type="PANTHER" id="PTHR37533">
    <property type="entry name" value="FLAGELLAR HOOK-LENGTH CONTROL PROTEIN"/>
    <property type="match status" value="1"/>
</dbReference>
<reference evidence="7" key="1">
    <citation type="submission" date="2023-07" db="EMBL/GenBank/DDBJ databases">
        <title>Functional and genomic diversity of the sorghum phyllosphere microbiome.</title>
        <authorList>
            <person name="Shade A."/>
        </authorList>
    </citation>
    <scope>NUCLEOTIDE SEQUENCE</scope>
    <source>
        <strain evidence="7">SORGH_AS_0908</strain>
    </source>
</reference>
<keyword evidence="7" id="KW-0282">Flagellum</keyword>
<feature type="signal peptide" evidence="5">
    <location>
        <begin position="1"/>
        <end position="21"/>
    </location>
</feature>
<dbReference type="Gene3D" id="3.30.750.140">
    <property type="match status" value="1"/>
</dbReference>
<evidence type="ECO:0000256" key="5">
    <source>
        <dbReference type="SAM" id="SignalP"/>
    </source>
</evidence>
<accession>A0AAW8GCU0</accession>
<proteinExistence type="inferred from homology"/>
<keyword evidence="3" id="KW-1005">Bacterial flagellum biogenesis</keyword>
<comment type="caution">
    <text evidence="7">The sequence shown here is derived from an EMBL/GenBank/DDBJ whole genome shotgun (WGS) entry which is preliminary data.</text>
</comment>
<evidence type="ECO:0000259" key="6">
    <source>
        <dbReference type="Pfam" id="PF02120"/>
    </source>
</evidence>
<dbReference type="RefSeq" id="WP_306993469.1">
    <property type="nucleotide sequence ID" value="NZ_JAUTBB010000001.1"/>
</dbReference>
<feature type="region of interest" description="Disordered" evidence="4">
    <location>
        <begin position="69"/>
        <end position="111"/>
    </location>
</feature>
<dbReference type="CDD" id="cd17470">
    <property type="entry name" value="T3SS_Flik_C"/>
    <property type="match status" value="1"/>
</dbReference>
<dbReference type="InterPro" id="IPR021136">
    <property type="entry name" value="Flagellar_hook_control-like_C"/>
</dbReference>
<feature type="compositionally biased region" description="Low complexity" evidence="4">
    <location>
        <begin position="481"/>
        <end position="493"/>
    </location>
</feature>
<evidence type="ECO:0000256" key="3">
    <source>
        <dbReference type="ARBA" id="ARBA00022795"/>
    </source>
</evidence>
<organism evidence="7 8">
    <name type="scientific">Pseudoxanthomonas winnipegensis</name>
    <dbReference type="NCBI Taxonomy" id="2480810"/>
    <lineage>
        <taxon>Bacteria</taxon>
        <taxon>Pseudomonadati</taxon>
        <taxon>Pseudomonadota</taxon>
        <taxon>Gammaproteobacteria</taxon>
        <taxon>Lysobacterales</taxon>
        <taxon>Lysobacteraceae</taxon>
        <taxon>Pseudoxanthomonas</taxon>
    </lineage>
</organism>
<dbReference type="AlphaFoldDB" id="A0AAW8GCU0"/>
<keyword evidence="7" id="KW-0969">Cilium</keyword>
<evidence type="ECO:0000313" key="8">
    <source>
        <dbReference type="Proteomes" id="UP001234354"/>
    </source>
</evidence>
<dbReference type="PANTHER" id="PTHR37533:SF2">
    <property type="entry name" value="FLAGELLAR HOOK-LENGTH CONTROL PROTEIN"/>
    <property type="match status" value="1"/>
</dbReference>
<sequence length="534" mass="51333">MIAGGAAFLSGAGLASPGASASPAASAATAGDGRSYADFAASAATAATGSATPAAAAGAAGAAAQSAPANATSSQPANPSAAAAPAAGSATPPAGGSDTMQPNPANATLPLPAANAGAAGLAAAAHQIRRGADPEAAIPDATQSMQAALTPQIADSVAAPLTTSTATSKDDAQAAPVPSSDPQQLLALLAGSLAITAPVTPAANASTLPAADASVTGAARAVNPALLAGNAVGANAASTAATPAAATAPAPTGDAQPSLATGVAFTARAQPLTDAATLPTADGSATSATKGATAALIAGNAAGALQQSPGLVSTDALAALLDPKAAATAAPADALKLAVGAALEREGANGFALPDSKDDRSDALSFGGLVQSTPSLDRPLTANAVTATPMSMPAQLDDGFDDSFGTRIAWMAEQKLGHAEIRLNPEHAGPIDVRIQLDGTQVNAAFHSANADVRQALEASLPRLRDLLGQQGLQLGNADIGQRQQSGQQQDQGAAPRSQGQSFGSDAFGNGRATAQASVAPVVVRSRGLLDEYA</sequence>
<dbReference type="Proteomes" id="UP001234354">
    <property type="component" value="Unassembled WGS sequence"/>
</dbReference>
<dbReference type="EMBL" id="JAUTBB010000001">
    <property type="protein sequence ID" value="MDQ1120152.1"/>
    <property type="molecule type" value="Genomic_DNA"/>
</dbReference>
<evidence type="ECO:0000256" key="4">
    <source>
        <dbReference type="SAM" id="MobiDB-lite"/>
    </source>
</evidence>
<evidence type="ECO:0000256" key="1">
    <source>
        <dbReference type="ARBA" id="ARBA00003944"/>
    </source>
</evidence>